<reference evidence="2" key="1">
    <citation type="submission" date="2023-07" db="EMBL/GenBank/DDBJ databases">
        <title>Functional and genomic diversity of the sorghum phyllosphere microbiome.</title>
        <authorList>
            <person name="Shade A."/>
        </authorList>
    </citation>
    <scope>NUCLEOTIDE SEQUENCE</scope>
    <source>
        <strain evidence="2">SORGH_AS_1067</strain>
    </source>
</reference>
<name>A0AAJ1X2B9_9ACTN</name>
<feature type="transmembrane region" description="Helical" evidence="1">
    <location>
        <begin position="278"/>
        <end position="299"/>
    </location>
</feature>
<dbReference type="Pfam" id="PF11271">
    <property type="entry name" value="PorA"/>
    <property type="match status" value="1"/>
</dbReference>
<accession>A0AAJ1X2B9</accession>
<evidence type="ECO:0000256" key="1">
    <source>
        <dbReference type="SAM" id="Phobius"/>
    </source>
</evidence>
<keyword evidence="1" id="KW-0472">Membrane</keyword>
<comment type="caution">
    <text evidence="2">The sequence shown here is derived from an EMBL/GenBank/DDBJ whole genome shotgun (WGS) entry which is preliminary data.</text>
</comment>
<dbReference type="Proteomes" id="UP001239215">
    <property type="component" value="Unassembled WGS sequence"/>
</dbReference>
<gene>
    <name evidence="2" type="ORF">QE405_001663</name>
</gene>
<evidence type="ECO:0000313" key="2">
    <source>
        <dbReference type="EMBL" id="MDQ1104379.1"/>
    </source>
</evidence>
<dbReference type="EMBL" id="JAUTAN010000001">
    <property type="protein sequence ID" value="MDQ1104379.1"/>
    <property type="molecule type" value="Genomic_DNA"/>
</dbReference>
<evidence type="ECO:0000313" key="3">
    <source>
        <dbReference type="Proteomes" id="UP001239215"/>
    </source>
</evidence>
<dbReference type="AlphaFoldDB" id="A0AAJ1X2B9"/>
<keyword evidence="1" id="KW-1133">Transmembrane helix</keyword>
<evidence type="ECO:0008006" key="4">
    <source>
        <dbReference type="Google" id="ProtNLM"/>
    </source>
</evidence>
<protein>
    <recommendedName>
        <fullName evidence="4">DUF3068 domain-containing protein</fullName>
    </recommendedName>
</protein>
<dbReference type="InterPro" id="IPR021424">
    <property type="entry name" value="PorA"/>
</dbReference>
<feature type="transmembrane region" description="Helical" evidence="1">
    <location>
        <begin position="12"/>
        <end position="35"/>
    </location>
</feature>
<proteinExistence type="predicted"/>
<organism evidence="2 3">
    <name type="scientific">Nocardioides zeae</name>
    <dbReference type="NCBI Taxonomy" id="1457234"/>
    <lineage>
        <taxon>Bacteria</taxon>
        <taxon>Bacillati</taxon>
        <taxon>Actinomycetota</taxon>
        <taxon>Actinomycetes</taxon>
        <taxon>Propionibacteriales</taxon>
        <taxon>Nocardioidaceae</taxon>
        <taxon>Nocardioides</taxon>
    </lineage>
</organism>
<sequence length="310" mass="33238">MSEGTRELVVRRLATWALLFVGSFLVVAALVARLWGLPNAEKTPLDTDSDTRLSGEASGLVVLGGSDTPEPVKVQNITKADSERSDDDVIVFVAYTCVAVDEDLPADDYCLEGDDERIVTISEPDVFATDRHTAEAVENGDYVPAGTDQKVGLVNKWPFNVEQKDYEVWDSVLGATVTATFEGREKIEGLDTYKFEYTVTDQPAEIASGVQGSYSTAKVYWIDPTTGAIIKQTQDEQRTTEDGTVALDLNVGYTDETVQANVDAAESNGRTLALLGTWVPLVGGILGVVALLVGALLLIGGGGRRRADSA</sequence>
<keyword evidence="1" id="KW-0812">Transmembrane</keyword>